<protein>
    <submittedName>
        <fullName evidence="2">Uncharacterized protein</fullName>
    </submittedName>
</protein>
<dbReference type="Proteomes" id="UP000000724">
    <property type="component" value="Contig Pc00c12"/>
</dbReference>
<dbReference type="HOGENOM" id="CLU_1054120_0_0_1"/>
<feature type="transmembrane region" description="Helical" evidence="1">
    <location>
        <begin position="20"/>
        <end position="38"/>
    </location>
</feature>
<dbReference type="EMBL" id="AM920427">
    <property type="protein sequence ID" value="CAP80034.1"/>
    <property type="molecule type" value="Genomic_DNA"/>
</dbReference>
<gene>
    <name evidence="2" type="ORF">Pc12g04070</name>
    <name evidence="2" type="ORF">PCH_Pc12g04070</name>
</gene>
<reference evidence="2 3" key="1">
    <citation type="journal article" date="2008" name="Nat. Biotechnol.">
        <title>Genome sequencing and analysis of the filamentous fungus Penicillium chrysogenum.</title>
        <authorList>
            <person name="van den Berg M.A."/>
            <person name="Albang R."/>
            <person name="Albermann K."/>
            <person name="Badger J.H."/>
            <person name="Daran J.-M."/>
            <person name="Driessen A.J.M."/>
            <person name="Garcia-Estrada C."/>
            <person name="Fedorova N.D."/>
            <person name="Harris D.M."/>
            <person name="Heijne W.H.M."/>
            <person name="Joardar V.S."/>
            <person name="Kiel J.A.K.W."/>
            <person name="Kovalchuk A."/>
            <person name="Martin J.F."/>
            <person name="Nierman W.C."/>
            <person name="Nijland J.G."/>
            <person name="Pronk J.T."/>
            <person name="Roubos J.A."/>
            <person name="van der Klei I.J."/>
            <person name="van Peij N.N.M.E."/>
            <person name="Veenhuis M."/>
            <person name="von Doehren H."/>
            <person name="Wagner C."/>
            <person name="Wortman J.R."/>
            <person name="Bovenberg R.A.L."/>
        </authorList>
    </citation>
    <scope>NUCLEOTIDE SEQUENCE [LARGE SCALE GENOMIC DNA]</scope>
    <source>
        <strain evidence="3">ATCC 28089 / DSM 1075 / NRRL 1951 / Wisconsin 54-1255</strain>
    </source>
</reference>
<evidence type="ECO:0000313" key="2">
    <source>
        <dbReference type="EMBL" id="CAP80034.1"/>
    </source>
</evidence>
<dbReference type="AlphaFoldDB" id="B6GXB3"/>
<feature type="transmembrane region" description="Helical" evidence="1">
    <location>
        <begin position="72"/>
        <end position="95"/>
    </location>
</feature>
<sequence length="264" mass="30504">MVLAWASACQLFVGRKVEKVRDATFVSAILLLCLRLYFRVRDSTFVSATLLLCLRLYFRARDSTFVSATLLLCLRLYFCVYGCTFISATLLTLAYPLCHRSFLTATAKNDPSCELESMVYPTLGILPKMGLVEAFYNSISTHFVYNYHGFAINLTGVKCDNIILYSDRAIKIDLNRENVSSLLLQLGDSYRYIKNPENIPRKAAYRLSKYITHFIEHIGLLSYSYIFEHAFFQQVESDSRTWYLIPHYLDTIMHWGFLTQETET</sequence>
<proteinExistence type="predicted"/>
<keyword evidence="3" id="KW-1185">Reference proteome</keyword>
<keyword evidence="1" id="KW-1133">Transmembrane helix</keyword>
<dbReference type="VEuPathDB" id="FungiDB:PCH_Pc12g04070"/>
<evidence type="ECO:0000256" key="1">
    <source>
        <dbReference type="SAM" id="Phobius"/>
    </source>
</evidence>
<dbReference type="OrthoDB" id="4062651at2759"/>
<accession>B6GXB3</accession>
<keyword evidence="1" id="KW-0812">Transmembrane</keyword>
<keyword evidence="1" id="KW-0472">Membrane</keyword>
<organism evidence="2 3">
    <name type="scientific">Penicillium rubens (strain ATCC 28089 / DSM 1075 / NRRL 1951 / Wisconsin 54-1255)</name>
    <name type="common">Penicillium chrysogenum</name>
    <dbReference type="NCBI Taxonomy" id="500485"/>
    <lineage>
        <taxon>Eukaryota</taxon>
        <taxon>Fungi</taxon>
        <taxon>Dikarya</taxon>
        <taxon>Ascomycota</taxon>
        <taxon>Pezizomycotina</taxon>
        <taxon>Eurotiomycetes</taxon>
        <taxon>Eurotiomycetidae</taxon>
        <taxon>Eurotiales</taxon>
        <taxon>Aspergillaceae</taxon>
        <taxon>Penicillium</taxon>
        <taxon>Penicillium chrysogenum species complex</taxon>
    </lineage>
</organism>
<evidence type="ECO:0000313" key="3">
    <source>
        <dbReference type="Proteomes" id="UP000000724"/>
    </source>
</evidence>
<name>B6GXB3_PENRW</name>